<feature type="chain" id="PRO_5009524073" evidence="1">
    <location>
        <begin position="22"/>
        <end position="144"/>
    </location>
</feature>
<name>A0A1F6E8V4_9BACT</name>
<accession>A0A1F6E8V4</accession>
<dbReference type="Proteomes" id="UP000176914">
    <property type="component" value="Unassembled WGS sequence"/>
</dbReference>
<evidence type="ECO:0000256" key="1">
    <source>
        <dbReference type="SAM" id="SignalP"/>
    </source>
</evidence>
<keyword evidence="1" id="KW-0732">Signal</keyword>
<feature type="signal peptide" evidence="1">
    <location>
        <begin position="1"/>
        <end position="21"/>
    </location>
</feature>
<gene>
    <name evidence="2" type="ORF">A3C20_02680</name>
</gene>
<sequence>MKRFTATVALAALLSVGTAHANEYTLKCVGGIDYFTDVYRTGFGGVLSLDNKPEIMSASCNGKTTDSYTLRGFPGTYTSLENLFKAITAIKTTIQSGALVTTNPKDWPPAVKFVNDVMQQIRTAENKHKAAQSGNSPGMLDQKR</sequence>
<proteinExistence type="predicted"/>
<dbReference type="EMBL" id="MFLL01000006">
    <property type="protein sequence ID" value="OGG70051.1"/>
    <property type="molecule type" value="Genomic_DNA"/>
</dbReference>
<evidence type="ECO:0000313" key="2">
    <source>
        <dbReference type="EMBL" id="OGG70051.1"/>
    </source>
</evidence>
<comment type="caution">
    <text evidence="2">The sequence shown here is derived from an EMBL/GenBank/DDBJ whole genome shotgun (WGS) entry which is preliminary data.</text>
</comment>
<organism evidence="2 3">
    <name type="scientific">Candidatus Kaiserbacteria bacterium RIFCSPHIGHO2_02_FULL_55_25</name>
    <dbReference type="NCBI Taxonomy" id="1798498"/>
    <lineage>
        <taxon>Bacteria</taxon>
        <taxon>Candidatus Kaiseribacteriota</taxon>
    </lineage>
</organism>
<protein>
    <submittedName>
        <fullName evidence="2">Uncharacterized protein</fullName>
    </submittedName>
</protein>
<evidence type="ECO:0000313" key="3">
    <source>
        <dbReference type="Proteomes" id="UP000176914"/>
    </source>
</evidence>
<dbReference type="AlphaFoldDB" id="A0A1F6E8V4"/>
<reference evidence="2 3" key="1">
    <citation type="journal article" date="2016" name="Nat. Commun.">
        <title>Thousands of microbial genomes shed light on interconnected biogeochemical processes in an aquifer system.</title>
        <authorList>
            <person name="Anantharaman K."/>
            <person name="Brown C.T."/>
            <person name="Hug L.A."/>
            <person name="Sharon I."/>
            <person name="Castelle C.J."/>
            <person name="Probst A.J."/>
            <person name="Thomas B.C."/>
            <person name="Singh A."/>
            <person name="Wilkins M.J."/>
            <person name="Karaoz U."/>
            <person name="Brodie E.L."/>
            <person name="Williams K.H."/>
            <person name="Hubbard S.S."/>
            <person name="Banfield J.F."/>
        </authorList>
    </citation>
    <scope>NUCLEOTIDE SEQUENCE [LARGE SCALE GENOMIC DNA]</scope>
</reference>